<dbReference type="GO" id="GO:0005886">
    <property type="term" value="C:plasma membrane"/>
    <property type="evidence" value="ECO:0007669"/>
    <property type="project" value="UniProtKB-SubCell"/>
</dbReference>
<keyword evidence="4" id="KW-0165">Cleavage on pair of basic residues</keyword>
<evidence type="ECO:0000256" key="4">
    <source>
        <dbReference type="ARBA" id="ARBA00022685"/>
    </source>
</evidence>
<dbReference type="InterPro" id="IPR001507">
    <property type="entry name" value="ZP_dom"/>
</dbReference>
<evidence type="ECO:0000259" key="12">
    <source>
        <dbReference type="PROSITE" id="PS51034"/>
    </source>
</evidence>
<dbReference type="Gene3D" id="2.60.40.4100">
    <property type="entry name" value="Zona pellucida, ZP-C domain"/>
    <property type="match status" value="1"/>
</dbReference>
<protein>
    <recommendedName>
        <fullName evidence="12">ZP domain-containing protein</fullName>
    </recommendedName>
</protein>
<dbReference type="OMA" id="HCSAEIC"/>
<evidence type="ECO:0000256" key="3">
    <source>
        <dbReference type="ARBA" id="ARBA00022530"/>
    </source>
</evidence>
<keyword evidence="9" id="KW-0278">Fertilization</keyword>
<evidence type="ECO:0000256" key="10">
    <source>
        <dbReference type="ARBA" id="ARBA00024183"/>
    </source>
</evidence>
<evidence type="ECO:0000256" key="2">
    <source>
        <dbReference type="ARBA" id="ARBA00022475"/>
    </source>
</evidence>
<evidence type="ECO:0000256" key="1">
    <source>
        <dbReference type="ARBA" id="ARBA00004251"/>
    </source>
</evidence>
<keyword evidence="3" id="KW-0272">Extracellular matrix</keyword>
<dbReference type="GO" id="GO:0060468">
    <property type="term" value="P:prevention of polyspermy"/>
    <property type="evidence" value="ECO:0007669"/>
    <property type="project" value="TreeGrafter"/>
</dbReference>
<dbReference type="InterPro" id="IPR042235">
    <property type="entry name" value="ZP-C_dom"/>
</dbReference>
<sequence length="281" mass="31338">KREEDGSLVYETDVLGKRMIQTGKLGSITRDSTFSLHVQCKYTGSQETGLQINVTVYTVSPPPPASEDGILELELRIAKDGDYRSWYVDSDYPIQRILQEPVFVEVRVLDRTDPMIVLRLHDCWATPVPAPDHETLLHPVGVFSGLKFPTHHKRFEVKTFVFLDGELNQPLSGQVYLHCSAEICSPSDQDDCTPKCGQKRRRSINDYKGTLVSAPGPIFLEDESHKSKNLHEANGAAESPSWVLEGVSIGLMMLSLSLLVVAAVFMKRPRAVASQCNEIEL</sequence>
<evidence type="ECO:0000256" key="7">
    <source>
        <dbReference type="ARBA" id="ARBA00023136"/>
    </source>
</evidence>
<reference evidence="13 14" key="1">
    <citation type="journal article" date="2018" name="Nat. Ecol. Evol.">
        <title>Shark genomes provide insights into elasmobranch evolution and the origin of vertebrates.</title>
        <authorList>
            <person name="Hara Y"/>
            <person name="Yamaguchi K"/>
            <person name="Onimaru K"/>
            <person name="Kadota M"/>
            <person name="Koyanagi M"/>
            <person name="Keeley SD"/>
            <person name="Tatsumi K"/>
            <person name="Tanaka K"/>
            <person name="Motone F"/>
            <person name="Kageyama Y"/>
            <person name="Nozu R"/>
            <person name="Adachi N"/>
            <person name="Nishimura O"/>
            <person name="Nakagawa R"/>
            <person name="Tanegashima C"/>
            <person name="Kiyatake I"/>
            <person name="Matsumoto R"/>
            <person name="Murakumo K"/>
            <person name="Nishida K"/>
            <person name="Terakita A"/>
            <person name="Kuratani S"/>
            <person name="Sato K"/>
            <person name="Hyodo S Kuraku.S."/>
        </authorList>
    </citation>
    <scope>NUCLEOTIDE SEQUENCE [LARGE SCALE GENOMIC DNA]</scope>
</reference>
<dbReference type="Pfam" id="PF00100">
    <property type="entry name" value="Zona_pellucida"/>
    <property type="match status" value="1"/>
</dbReference>
<feature type="transmembrane region" description="Helical" evidence="11">
    <location>
        <begin position="242"/>
        <end position="265"/>
    </location>
</feature>
<accession>A0A401Q818</accession>
<keyword evidence="2" id="KW-1003">Cell membrane</keyword>
<keyword evidence="5 11" id="KW-0812">Transmembrane</keyword>
<dbReference type="InterPro" id="IPR051148">
    <property type="entry name" value="Zona_Pellucida_Domain_gp"/>
</dbReference>
<proteinExistence type="predicted"/>
<dbReference type="PANTHER" id="PTHR23343">
    <property type="entry name" value="ZONA PELLUCIDA SPERM-BINDING PROTEIN"/>
    <property type="match status" value="1"/>
</dbReference>
<keyword evidence="14" id="KW-1185">Reference proteome</keyword>
<organism evidence="13 14">
    <name type="scientific">Scyliorhinus torazame</name>
    <name type="common">Cloudy catshark</name>
    <name type="synonym">Catulus torazame</name>
    <dbReference type="NCBI Taxonomy" id="75743"/>
    <lineage>
        <taxon>Eukaryota</taxon>
        <taxon>Metazoa</taxon>
        <taxon>Chordata</taxon>
        <taxon>Craniata</taxon>
        <taxon>Vertebrata</taxon>
        <taxon>Chondrichthyes</taxon>
        <taxon>Elasmobranchii</taxon>
        <taxon>Galeomorphii</taxon>
        <taxon>Galeoidea</taxon>
        <taxon>Carcharhiniformes</taxon>
        <taxon>Scyliorhinidae</taxon>
        <taxon>Scyliorhinus</taxon>
    </lineage>
</organism>
<evidence type="ECO:0000256" key="5">
    <source>
        <dbReference type="ARBA" id="ARBA00022692"/>
    </source>
</evidence>
<evidence type="ECO:0000256" key="11">
    <source>
        <dbReference type="SAM" id="Phobius"/>
    </source>
</evidence>
<dbReference type="GO" id="GO:0035804">
    <property type="term" value="F:structural constituent of egg coat"/>
    <property type="evidence" value="ECO:0007669"/>
    <property type="project" value="TreeGrafter"/>
</dbReference>
<comment type="caution">
    <text evidence="13">The sequence shown here is derived from an EMBL/GenBank/DDBJ whole genome shotgun (WGS) entry which is preliminary data.</text>
</comment>
<feature type="domain" description="ZP" evidence="12">
    <location>
        <begin position="1"/>
        <end position="203"/>
    </location>
</feature>
<dbReference type="AlphaFoldDB" id="A0A401Q818"/>
<name>A0A401Q818_SCYTO</name>
<dbReference type="PANTHER" id="PTHR23343:SF31">
    <property type="entry name" value="ZONA PELLUCIDA SPERM-BINDING PROTEIN 4"/>
    <property type="match status" value="1"/>
</dbReference>
<dbReference type="InterPro" id="IPR055355">
    <property type="entry name" value="ZP-C"/>
</dbReference>
<evidence type="ECO:0000313" key="14">
    <source>
        <dbReference type="Proteomes" id="UP000288216"/>
    </source>
</evidence>
<dbReference type="EMBL" id="BFAA01021570">
    <property type="protein sequence ID" value="GCB81528.1"/>
    <property type="molecule type" value="Genomic_DNA"/>
</dbReference>
<dbReference type="OrthoDB" id="8919081at2759"/>
<gene>
    <name evidence="13" type="ORF">scyTo_0022193</name>
</gene>
<dbReference type="GO" id="GO:0032190">
    <property type="term" value="F:acrosin binding"/>
    <property type="evidence" value="ECO:0007669"/>
    <property type="project" value="TreeGrafter"/>
</dbReference>
<dbReference type="PROSITE" id="PS51034">
    <property type="entry name" value="ZP_2"/>
    <property type="match status" value="1"/>
</dbReference>
<evidence type="ECO:0000313" key="13">
    <source>
        <dbReference type="EMBL" id="GCB81528.1"/>
    </source>
</evidence>
<comment type="subcellular location">
    <subcellularLocation>
        <location evidence="1">Cell membrane</location>
        <topology evidence="1">Single-pass type I membrane protein</topology>
    </subcellularLocation>
    <subcellularLocation>
        <location evidence="10">Zona pellucida</location>
    </subcellularLocation>
</comment>
<dbReference type="GO" id="GO:0007339">
    <property type="term" value="P:binding of sperm to zona pellucida"/>
    <property type="evidence" value="ECO:0007669"/>
    <property type="project" value="TreeGrafter"/>
</dbReference>
<dbReference type="STRING" id="75743.A0A401Q818"/>
<keyword evidence="3" id="KW-0964">Secreted</keyword>
<dbReference type="Proteomes" id="UP000288216">
    <property type="component" value="Unassembled WGS sequence"/>
</dbReference>
<keyword evidence="7 11" id="KW-0472">Membrane</keyword>
<evidence type="ECO:0000256" key="6">
    <source>
        <dbReference type="ARBA" id="ARBA00022989"/>
    </source>
</evidence>
<keyword evidence="8" id="KW-1015">Disulfide bond</keyword>
<dbReference type="GO" id="GO:0035805">
    <property type="term" value="C:egg coat"/>
    <property type="evidence" value="ECO:0007669"/>
    <property type="project" value="UniProtKB-SubCell"/>
</dbReference>
<keyword evidence="6 11" id="KW-1133">Transmembrane helix</keyword>
<evidence type="ECO:0000256" key="8">
    <source>
        <dbReference type="ARBA" id="ARBA00023157"/>
    </source>
</evidence>
<evidence type="ECO:0000256" key="9">
    <source>
        <dbReference type="ARBA" id="ARBA00023279"/>
    </source>
</evidence>
<dbReference type="SMART" id="SM00241">
    <property type="entry name" value="ZP"/>
    <property type="match status" value="1"/>
</dbReference>
<feature type="non-terminal residue" evidence="13">
    <location>
        <position position="1"/>
    </location>
</feature>